<comment type="catalytic activity">
    <reaction evidence="11">
        <text>nitric oxide + Fe(III)-[cytochrome c] + H2O = Fe(II)-[cytochrome c] + nitrite + 2 H(+)</text>
        <dbReference type="Rhea" id="RHEA:15233"/>
        <dbReference type="Rhea" id="RHEA-COMP:10350"/>
        <dbReference type="Rhea" id="RHEA-COMP:14399"/>
        <dbReference type="ChEBI" id="CHEBI:15377"/>
        <dbReference type="ChEBI" id="CHEBI:15378"/>
        <dbReference type="ChEBI" id="CHEBI:16301"/>
        <dbReference type="ChEBI" id="CHEBI:16480"/>
        <dbReference type="ChEBI" id="CHEBI:29033"/>
        <dbReference type="ChEBI" id="CHEBI:29034"/>
        <dbReference type="EC" id="1.7.2.1"/>
    </reaction>
</comment>
<organism evidence="14 15">
    <name type="scientific">Methylacidimicrobium tartarophylax</name>
    <dbReference type="NCBI Taxonomy" id="1041768"/>
    <lineage>
        <taxon>Bacteria</taxon>
        <taxon>Pseudomonadati</taxon>
        <taxon>Verrucomicrobiota</taxon>
        <taxon>Methylacidimicrobium</taxon>
    </lineage>
</organism>
<dbReference type="SUPFAM" id="SSF49503">
    <property type="entry name" value="Cupredoxins"/>
    <property type="match status" value="2"/>
</dbReference>
<keyword evidence="10 12" id="KW-0186">Copper</keyword>
<dbReference type="AlphaFoldDB" id="A0A5E6MEH3"/>
<protein>
    <recommendedName>
        <fullName evidence="6">Copper-containing nitrite reductase</fullName>
        <ecNumber evidence="5">1.7.2.1</ecNumber>
    </recommendedName>
</protein>
<dbReference type="InterPro" id="IPR008972">
    <property type="entry name" value="Cupredoxin"/>
</dbReference>
<proteinExistence type="inferred from homology"/>
<evidence type="ECO:0000256" key="10">
    <source>
        <dbReference type="ARBA" id="ARBA00023008"/>
    </source>
</evidence>
<dbReference type="InterPro" id="IPR001287">
    <property type="entry name" value="NO2-reductase_Cu"/>
</dbReference>
<feature type="binding site" description="type 1 copper site" evidence="12">
    <location>
        <position position="178"/>
    </location>
    <ligand>
        <name>Cu cation</name>
        <dbReference type="ChEBI" id="CHEBI:23378"/>
        <label>1</label>
    </ligand>
</feature>
<evidence type="ECO:0000256" key="7">
    <source>
        <dbReference type="ARBA" id="ARBA00022723"/>
    </source>
</evidence>
<comment type="similarity">
    <text evidence="3">Belongs to the multicopper oxidase family.</text>
</comment>
<evidence type="ECO:0000256" key="9">
    <source>
        <dbReference type="ARBA" id="ARBA00023002"/>
    </source>
</evidence>
<evidence type="ECO:0000256" key="1">
    <source>
        <dbReference type="ARBA" id="ARBA00001960"/>
    </source>
</evidence>
<reference evidence="14 15" key="1">
    <citation type="submission" date="2019-09" db="EMBL/GenBank/DDBJ databases">
        <authorList>
            <person name="Cremers G."/>
        </authorList>
    </citation>
    <scope>NUCLEOTIDE SEQUENCE [LARGE SCALE GENOMIC DNA]</scope>
    <source>
        <strain evidence="14">4A</strain>
    </source>
</reference>
<dbReference type="CDD" id="cd11020">
    <property type="entry name" value="CuRO_1_CuNIR"/>
    <property type="match status" value="1"/>
</dbReference>
<keyword evidence="8" id="KW-0677">Repeat</keyword>
<name>A0A5E6MEH3_9BACT</name>
<evidence type="ECO:0000256" key="8">
    <source>
        <dbReference type="ARBA" id="ARBA00022737"/>
    </source>
</evidence>
<comment type="subunit">
    <text evidence="4">Homotrimer.</text>
</comment>
<evidence type="ECO:0000256" key="6">
    <source>
        <dbReference type="ARBA" id="ARBA00017290"/>
    </source>
</evidence>
<dbReference type="Pfam" id="PF07732">
    <property type="entry name" value="Cu-oxidase_3"/>
    <property type="match status" value="1"/>
</dbReference>
<comment type="cofactor">
    <cofactor evidence="1 12">
        <name>Cu(+)</name>
        <dbReference type="ChEBI" id="CHEBI:49552"/>
    </cofactor>
</comment>
<sequence length="350" mass="37887">MQGRQGVFRSWWKNGNSRILLLLLSGIIPAILTLPGQASEAESLATASDISRDPSDLPGPLPRRAPTLVRIDLQAREVDGKLTDGAIFRYWTFDGKVPGPFLRVRIGDTVEVHLRNDPGSRMVHSVDLHAAWGYSGGATLTQAVPGAEKVFTFRALNPGLYLYHCGTPVISQHIANGMYGLILVEPPGGLPKVDREFYFMQGEIYTSGSSGSSGSLVSDLSKILQAQPDYFVFNGSVGSLLRHPLRARVDQKVRIYFGNAGPNFSSNLHALGAIFERIYEDGSVATPPMENSCSIFVPAGGAGFVEFTPKVPGKYPLVDHFFARQEKGLGGELLVTGPLDPSIIHEGKAR</sequence>
<feature type="binding site" description="type 1 copper site" evidence="12">
    <location>
        <position position="320"/>
    </location>
    <ligand>
        <name>Cu cation</name>
        <dbReference type="ChEBI" id="CHEBI:23378"/>
        <label>1</label>
    </ligand>
</feature>
<keyword evidence="9 14" id="KW-0560">Oxidoreductase</keyword>
<dbReference type="EC" id="1.7.2.1" evidence="5"/>
<dbReference type="EMBL" id="CABFVA020000091">
    <property type="protein sequence ID" value="VVM07375.1"/>
    <property type="molecule type" value="Genomic_DNA"/>
</dbReference>
<feature type="binding site" description="type 1 copper site" evidence="12">
    <location>
        <position position="165"/>
    </location>
    <ligand>
        <name>Cu cation</name>
        <dbReference type="ChEBI" id="CHEBI:23378"/>
        <label>1</label>
    </ligand>
</feature>
<gene>
    <name evidence="14" type="primary">nirK</name>
    <name evidence="14" type="ORF">MAMT_01713</name>
</gene>
<dbReference type="Gene3D" id="2.60.40.420">
    <property type="entry name" value="Cupredoxins - blue copper proteins"/>
    <property type="match status" value="2"/>
</dbReference>
<keyword evidence="7 12" id="KW-0479">Metal-binding</keyword>
<feature type="domain" description="Plastocyanin-like" evidence="13">
    <location>
        <begin position="88"/>
        <end position="187"/>
    </location>
</feature>
<dbReference type="GO" id="GO:0050421">
    <property type="term" value="F:nitrite reductase (NO-forming) activity"/>
    <property type="evidence" value="ECO:0007669"/>
    <property type="project" value="UniProtKB-EC"/>
</dbReference>
<evidence type="ECO:0000256" key="5">
    <source>
        <dbReference type="ARBA" id="ARBA00011882"/>
    </source>
</evidence>
<feature type="binding site" description="type 1 copper site" evidence="12">
    <location>
        <position position="164"/>
    </location>
    <ligand>
        <name>Cu cation</name>
        <dbReference type="ChEBI" id="CHEBI:23378"/>
        <label>1</label>
    </ligand>
</feature>
<feature type="binding site" description="type 2 copper site" evidence="12">
    <location>
        <position position="173"/>
    </location>
    <ligand>
        <name>Cu cation</name>
        <dbReference type="ChEBI" id="CHEBI:23378"/>
        <label>2</label>
    </ligand>
</feature>
<dbReference type="PANTHER" id="PTHR11709">
    <property type="entry name" value="MULTI-COPPER OXIDASE"/>
    <property type="match status" value="1"/>
</dbReference>
<evidence type="ECO:0000256" key="12">
    <source>
        <dbReference type="PIRSR" id="PIRSR601287-1"/>
    </source>
</evidence>
<feature type="binding site" description="type 1 copper site" evidence="12">
    <location>
        <position position="124"/>
    </location>
    <ligand>
        <name>Cu cation</name>
        <dbReference type="ChEBI" id="CHEBI:23378"/>
        <label>1</label>
    </ligand>
</feature>
<evidence type="ECO:0000256" key="3">
    <source>
        <dbReference type="ARBA" id="ARBA00010609"/>
    </source>
</evidence>
<keyword evidence="15" id="KW-1185">Reference proteome</keyword>
<dbReference type="GO" id="GO:0005507">
    <property type="term" value="F:copper ion binding"/>
    <property type="evidence" value="ECO:0007669"/>
    <property type="project" value="InterPro"/>
</dbReference>
<comment type="cofactor">
    <cofactor evidence="2 12">
        <name>Cu(2+)</name>
        <dbReference type="ChEBI" id="CHEBI:29036"/>
    </cofactor>
</comment>
<evidence type="ECO:0000256" key="2">
    <source>
        <dbReference type="ARBA" id="ARBA00001973"/>
    </source>
</evidence>
<dbReference type="FunFam" id="2.60.40.420:FF:000093">
    <property type="entry name" value="Copper-containing nitrite reductase"/>
    <property type="match status" value="1"/>
</dbReference>
<accession>A0A5E6MEH3</accession>
<dbReference type="InterPro" id="IPR011707">
    <property type="entry name" value="Cu-oxidase-like_N"/>
</dbReference>
<dbReference type="InterPro" id="IPR045087">
    <property type="entry name" value="Cu-oxidase_fam"/>
</dbReference>
<evidence type="ECO:0000256" key="11">
    <source>
        <dbReference type="ARBA" id="ARBA00049340"/>
    </source>
</evidence>
<dbReference type="PANTHER" id="PTHR11709:SF394">
    <property type="entry name" value="FI03373P-RELATED"/>
    <property type="match status" value="1"/>
</dbReference>
<evidence type="ECO:0000259" key="13">
    <source>
        <dbReference type="Pfam" id="PF07732"/>
    </source>
</evidence>
<dbReference type="Proteomes" id="UP000334923">
    <property type="component" value="Unassembled WGS sequence"/>
</dbReference>
<evidence type="ECO:0000313" key="15">
    <source>
        <dbReference type="Proteomes" id="UP000334923"/>
    </source>
</evidence>
<dbReference type="CDD" id="cd04208">
    <property type="entry name" value="CuRO_2_CuNIR"/>
    <property type="match status" value="1"/>
</dbReference>
<evidence type="ECO:0000256" key="4">
    <source>
        <dbReference type="ARBA" id="ARBA00011233"/>
    </source>
</evidence>
<dbReference type="PRINTS" id="PR00695">
    <property type="entry name" value="CUNO2RDTASE"/>
</dbReference>
<evidence type="ECO:0000313" key="14">
    <source>
        <dbReference type="EMBL" id="VVM07375.1"/>
    </source>
</evidence>
<feature type="binding site" description="type 1 copper site" evidence="12">
    <location>
        <position position="129"/>
    </location>
    <ligand>
        <name>Cu cation</name>
        <dbReference type="ChEBI" id="CHEBI:23378"/>
        <label>1</label>
    </ligand>
</feature>